<feature type="compositionally biased region" description="Low complexity" evidence="1">
    <location>
        <begin position="136"/>
        <end position="145"/>
    </location>
</feature>
<gene>
    <name evidence="2" type="primary">cymR_2</name>
    <name evidence="2" type="ORF">Mal64_31450</name>
</gene>
<feature type="region of interest" description="Disordered" evidence="1">
    <location>
        <begin position="132"/>
        <end position="167"/>
    </location>
</feature>
<accession>A0A5C5ZMD5</accession>
<dbReference type="Pfam" id="PF02082">
    <property type="entry name" value="Rrf2"/>
    <property type="match status" value="1"/>
</dbReference>
<dbReference type="NCBIfam" id="TIGR00738">
    <property type="entry name" value="rrf2_super"/>
    <property type="match status" value="1"/>
</dbReference>
<protein>
    <submittedName>
        <fullName evidence="2">HTH-type transcriptional regulator CymR</fullName>
    </submittedName>
</protein>
<dbReference type="SUPFAM" id="SSF46785">
    <property type="entry name" value="Winged helix' DNA-binding domain"/>
    <property type="match status" value="1"/>
</dbReference>
<dbReference type="EMBL" id="SJPQ01000003">
    <property type="protein sequence ID" value="TWT87603.1"/>
    <property type="molecule type" value="Genomic_DNA"/>
</dbReference>
<dbReference type="PANTHER" id="PTHR33221:SF16">
    <property type="entry name" value="HTH-TYPE TRANSCRIPTIONAL REGULATOR SLR0846-RELATED"/>
    <property type="match status" value="1"/>
</dbReference>
<dbReference type="OrthoDB" id="270199at2"/>
<evidence type="ECO:0000313" key="3">
    <source>
        <dbReference type="Proteomes" id="UP000315440"/>
    </source>
</evidence>
<dbReference type="GO" id="GO:0005829">
    <property type="term" value="C:cytosol"/>
    <property type="evidence" value="ECO:0007669"/>
    <property type="project" value="TreeGrafter"/>
</dbReference>
<organism evidence="2 3">
    <name type="scientific">Pseudobythopirellula maris</name>
    <dbReference type="NCBI Taxonomy" id="2527991"/>
    <lineage>
        <taxon>Bacteria</taxon>
        <taxon>Pseudomonadati</taxon>
        <taxon>Planctomycetota</taxon>
        <taxon>Planctomycetia</taxon>
        <taxon>Pirellulales</taxon>
        <taxon>Lacipirellulaceae</taxon>
        <taxon>Pseudobythopirellula</taxon>
    </lineage>
</organism>
<dbReference type="InterPro" id="IPR000944">
    <property type="entry name" value="Tscrpt_reg_Rrf2"/>
</dbReference>
<evidence type="ECO:0000256" key="1">
    <source>
        <dbReference type="SAM" id="MobiDB-lite"/>
    </source>
</evidence>
<dbReference type="InterPro" id="IPR036390">
    <property type="entry name" value="WH_DNA-bd_sf"/>
</dbReference>
<dbReference type="AlphaFoldDB" id="A0A5C5ZMD5"/>
<name>A0A5C5ZMD5_9BACT</name>
<proteinExistence type="predicted"/>
<reference evidence="2 3" key="1">
    <citation type="submission" date="2019-02" db="EMBL/GenBank/DDBJ databases">
        <title>Deep-cultivation of Planctomycetes and their phenomic and genomic characterization uncovers novel biology.</title>
        <authorList>
            <person name="Wiegand S."/>
            <person name="Jogler M."/>
            <person name="Boedeker C."/>
            <person name="Pinto D."/>
            <person name="Vollmers J."/>
            <person name="Rivas-Marin E."/>
            <person name="Kohn T."/>
            <person name="Peeters S.H."/>
            <person name="Heuer A."/>
            <person name="Rast P."/>
            <person name="Oberbeckmann S."/>
            <person name="Bunk B."/>
            <person name="Jeske O."/>
            <person name="Meyerdierks A."/>
            <person name="Storesund J.E."/>
            <person name="Kallscheuer N."/>
            <person name="Luecker S."/>
            <person name="Lage O.M."/>
            <person name="Pohl T."/>
            <person name="Merkel B.J."/>
            <person name="Hornburger P."/>
            <person name="Mueller R.-W."/>
            <person name="Bruemmer F."/>
            <person name="Labrenz M."/>
            <person name="Spormann A.M."/>
            <person name="Op Den Camp H."/>
            <person name="Overmann J."/>
            <person name="Amann R."/>
            <person name="Jetten M.S.M."/>
            <person name="Mascher T."/>
            <person name="Medema M.H."/>
            <person name="Devos D.P."/>
            <person name="Kaster A.-K."/>
            <person name="Ovreas L."/>
            <person name="Rohde M."/>
            <person name="Galperin M.Y."/>
            <person name="Jogler C."/>
        </authorList>
    </citation>
    <scope>NUCLEOTIDE SEQUENCE [LARGE SCALE GENOMIC DNA]</scope>
    <source>
        <strain evidence="2 3">Mal64</strain>
    </source>
</reference>
<dbReference type="Proteomes" id="UP000315440">
    <property type="component" value="Unassembled WGS sequence"/>
</dbReference>
<dbReference type="RefSeq" id="WP_146401880.1">
    <property type="nucleotide sequence ID" value="NZ_SJPQ01000003.1"/>
</dbReference>
<comment type="caution">
    <text evidence="2">The sequence shown here is derived from an EMBL/GenBank/DDBJ whole genome shotgun (WGS) entry which is preliminary data.</text>
</comment>
<dbReference type="PANTHER" id="PTHR33221">
    <property type="entry name" value="WINGED HELIX-TURN-HELIX TRANSCRIPTIONAL REGULATOR, RRF2 FAMILY"/>
    <property type="match status" value="1"/>
</dbReference>
<keyword evidence="3" id="KW-1185">Reference proteome</keyword>
<evidence type="ECO:0000313" key="2">
    <source>
        <dbReference type="EMBL" id="TWT87603.1"/>
    </source>
</evidence>
<dbReference type="GO" id="GO:0003700">
    <property type="term" value="F:DNA-binding transcription factor activity"/>
    <property type="evidence" value="ECO:0007669"/>
    <property type="project" value="TreeGrafter"/>
</dbReference>
<dbReference type="PROSITE" id="PS51197">
    <property type="entry name" value="HTH_RRF2_2"/>
    <property type="match status" value="1"/>
</dbReference>
<sequence>MKISRTVAYAIQALMQLANAEPGCTTSCNSLSKRGKMPERFLLQILRNLVRHGMLKSVRGVEGGYVLIKSPEQISLLSLCEALDHGLEPVVPEVEGLSPQTRDALLGVVSKASSAASHELSEITLQDLLRHDQEHASASPPASTAAPPPSGPHIAGSPQRSEFAAGG</sequence>
<dbReference type="Gene3D" id="1.10.10.10">
    <property type="entry name" value="Winged helix-like DNA-binding domain superfamily/Winged helix DNA-binding domain"/>
    <property type="match status" value="1"/>
</dbReference>
<dbReference type="InterPro" id="IPR036388">
    <property type="entry name" value="WH-like_DNA-bd_sf"/>
</dbReference>